<reference evidence="4 5" key="1">
    <citation type="submission" date="2018-11" db="EMBL/GenBank/DDBJ databases">
        <authorList>
            <consortium name="Pathogen Informatics"/>
        </authorList>
    </citation>
    <scope>NUCLEOTIDE SEQUENCE [LARGE SCALE GENOMIC DNA]</scope>
</reference>
<gene>
    <name evidence="4" type="ORF">DILT_LOCUS9336</name>
</gene>
<feature type="compositionally biased region" description="Basic and acidic residues" evidence="1">
    <location>
        <begin position="24"/>
        <end position="43"/>
    </location>
</feature>
<evidence type="ECO:0000313" key="4">
    <source>
        <dbReference type="EMBL" id="VDN13505.1"/>
    </source>
</evidence>
<proteinExistence type="predicted"/>
<accession>A0A3P7L7Y5</accession>
<sequence length="280" mass="30902">MASSCCIENMPVLSESPAVSLLEGKQRTDLRQRATNEQEKIPDDTPDGEYEDNPEKRNDQKCEQLAGWTRKPWLPVYLLLAVVLGSCAFTTLRQSRDRVPPLLPDPVPPATCYRCDNYANLMIGKNINAQKDVVMINQFGGNVIGAGGVGSEFGTQAMGELCAERVNRSALADFQSGDDFCEENRYNGCFKMVTKSYRVAAGLGREQLVVTVVTRNCAEIPETISLGCQKIYGGAGMVRELCYCKGDYCNGMAKLEAPALIKFLLMATLIWFHNLIQFCA</sequence>
<protein>
    <recommendedName>
        <fullName evidence="3">DUF5746 domain-containing protein</fullName>
    </recommendedName>
</protein>
<evidence type="ECO:0000313" key="5">
    <source>
        <dbReference type="Proteomes" id="UP000281553"/>
    </source>
</evidence>
<name>A0A3P7L7Y5_DIBLA</name>
<keyword evidence="5" id="KW-1185">Reference proteome</keyword>
<dbReference type="Proteomes" id="UP000281553">
    <property type="component" value="Unassembled WGS sequence"/>
</dbReference>
<keyword evidence="2" id="KW-0472">Membrane</keyword>
<feature type="transmembrane region" description="Helical" evidence="2">
    <location>
        <begin position="74"/>
        <end position="92"/>
    </location>
</feature>
<dbReference type="InterPro" id="IPR043955">
    <property type="entry name" value="DUF5746"/>
</dbReference>
<dbReference type="CDD" id="cd00117">
    <property type="entry name" value="TFP"/>
    <property type="match status" value="1"/>
</dbReference>
<organism evidence="4 5">
    <name type="scientific">Dibothriocephalus latus</name>
    <name type="common">Fish tapeworm</name>
    <name type="synonym">Diphyllobothrium latum</name>
    <dbReference type="NCBI Taxonomy" id="60516"/>
    <lineage>
        <taxon>Eukaryota</taxon>
        <taxon>Metazoa</taxon>
        <taxon>Spiralia</taxon>
        <taxon>Lophotrochozoa</taxon>
        <taxon>Platyhelminthes</taxon>
        <taxon>Cestoda</taxon>
        <taxon>Eucestoda</taxon>
        <taxon>Diphyllobothriidea</taxon>
        <taxon>Diphyllobothriidae</taxon>
        <taxon>Dibothriocephalus</taxon>
    </lineage>
</organism>
<evidence type="ECO:0000259" key="3">
    <source>
        <dbReference type="Pfam" id="PF19017"/>
    </source>
</evidence>
<dbReference type="OrthoDB" id="6219733at2759"/>
<evidence type="ECO:0000256" key="1">
    <source>
        <dbReference type="SAM" id="MobiDB-lite"/>
    </source>
</evidence>
<keyword evidence="2" id="KW-0812">Transmembrane</keyword>
<evidence type="ECO:0000256" key="2">
    <source>
        <dbReference type="SAM" id="Phobius"/>
    </source>
</evidence>
<dbReference type="AlphaFoldDB" id="A0A3P7L7Y5"/>
<feature type="region of interest" description="Disordered" evidence="1">
    <location>
        <begin position="18"/>
        <end position="58"/>
    </location>
</feature>
<keyword evidence="2" id="KW-1133">Transmembrane helix</keyword>
<feature type="domain" description="DUF5746" evidence="3">
    <location>
        <begin position="70"/>
        <end position="250"/>
    </location>
</feature>
<dbReference type="Pfam" id="PF19017">
    <property type="entry name" value="DUF5746"/>
    <property type="match status" value="1"/>
</dbReference>
<dbReference type="EMBL" id="UYRU01056575">
    <property type="protein sequence ID" value="VDN13505.1"/>
    <property type="molecule type" value="Genomic_DNA"/>
</dbReference>